<name>A0ABP6D8U5_9ACTN</name>
<dbReference type="EMBL" id="BAAATD010000021">
    <property type="protein sequence ID" value="GAA2636826.1"/>
    <property type="molecule type" value="Genomic_DNA"/>
</dbReference>
<dbReference type="InterPro" id="IPR032466">
    <property type="entry name" value="Metal_Hydrolase"/>
</dbReference>
<evidence type="ECO:0000256" key="1">
    <source>
        <dbReference type="ARBA" id="ARBA00023239"/>
    </source>
</evidence>
<organism evidence="3 4">
    <name type="scientific">Actinomadura fulvescens</name>
    <dbReference type="NCBI Taxonomy" id="46160"/>
    <lineage>
        <taxon>Bacteria</taxon>
        <taxon>Bacillati</taxon>
        <taxon>Actinomycetota</taxon>
        <taxon>Actinomycetes</taxon>
        <taxon>Streptosporangiales</taxon>
        <taxon>Thermomonosporaceae</taxon>
        <taxon>Actinomadura</taxon>
    </lineage>
</organism>
<evidence type="ECO:0000313" key="4">
    <source>
        <dbReference type="Proteomes" id="UP001501509"/>
    </source>
</evidence>
<dbReference type="RefSeq" id="WP_410556865.1">
    <property type="nucleotide sequence ID" value="NZ_JAXCGB010000017.1"/>
</dbReference>
<dbReference type="InterPro" id="IPR006680">
    <property type="entry name" value="Amidohydro-rel"/>
</dbReference>
<protein>
    <submittedName>
        <fullName evidence="3">Amidohydrolase family protein</fullName>
    </submittedName>
</protein>
<evidence type="ECO:0000313" key="3">
    <source>
        <dbReference type="EMBL" id="GAA2636826.1"/>
    </source>
</evidence>
<keyword evidence="4" id="KW-1185">Reference proteome</keyword>
<feature type="domain" description="Amidohydrolase-related" evidence="2">
    <location>
        <begin position="4"/>
        <end position="327"/>
    </location>
</feature>
<proteinExistence type="predicted"/>
<accession>A0ABP6D8U5</accession>
<dbReference type="PANTHER" id="PTHR21240:SF28">
    <property type="entry name" value="ISO-OROTATE DECARBOXYLASE (EUROFUNG)"/>
    <property type="match status" value="1"/>
</dbReference>
<dbReference type="Pfam" id="PF04909">
    <property type="entry name" value="Amidohydro_2"/>
    <property type="match status" value="1"/>
</dbReference>
<sequence>MLRVDVHNHFTPPEIVADARRGNGIDGLRVERDDGVEWMVHQRFRWQLQPTFYDLEARLQAMDKLGVDLALISMAPPLFMYWVADTSALVDLCRQANDELAAFAAASDGRIEAVATLPMSDPDAAVTELRRAIGELGLKGAQIGPSVEDMPIDDPAVRPVLATAAELGAPVILHPYHVGPRPGLTDYYLYNLVGNPLESTVGAARLIFGGVLDELDRLKVLLIHGGGYLPYHIGRLDRGHLIRAENKGCRHAPSAYLRRFWYDTIVHGAGPLEFLIQQVGVDRVVYGTDFPFGMSGGSLLEQLDGVAIGDSDRARVAGGNAADLFGLGDGT</sequence>
<comment type="caution">
    <text evidence="3">The sequence shown here is derived from an EMBL/GenBank/DDBJ whole genome shotgun (WGS) entry which is preliminary data.</text>
</comment>
<gene>
    <name evidence="3" type="ORF">GCM10010411_90170</name>
</gene>
<dbReference type="PANTHER" id="PTHR21240">
    <property type="entry name" value="2-AMINO-3-CARBOXYLMUCONATE-6-SEMIALDEHYDE DECARBOXYLASE"/>
    <property type="match status" value="1"/>
</dbReference>
<dbReference type="SUPFAM" id="SSF51556">
    <property type="entry name" value="Metallo-dependent hydrolases"/>
    <property type="match status" value="1"/>
</dbReference>
<evidence type="ECO:0000259" key="2">
    <source>
        <dbReference type="Pfam" id="PF04909"/>
    </source>
</evidence>
<reference evidence="4" key="1">
    <citation type="journal article" date="2019" name="Int. J. Syst. Evol. Microbiol.">
        <title>The Global Catalogue of Microorganisms (GCM) 10K type strain sequencing project: providing services to taxonomists for standard genome sequencing and annotation.</title>
        <authorList>
            <consortium name="The Broad Institute Genomics Platform"/>
            <consortium name="The Broad Institute Genome Sequencing Center for Infectious Disease"/>
            <person name="Wu L."/>
            <person name="Ma J."/>
        </authorList>
    </citation>
    <scope>NUCLEOTIDE SEQUENCE [LARGE SCALE GENOMIC DNA]</scope>
    <source>
        <strain evidence="4">JCM 6833</strain>
    </source>
</reference>
<keyword evidence="1" id="KW-0456">Lyase</keyword>
<dbReference type="InterPro" id="IPR032465">
    <property type="entry name" value="ACMSD"/>
</dbReference>
<dbReference type="Gene3D" id="3.20.20.140">
    <property type="entry name" value="Metal-dependent hydrolases"/>
    <property type="match status" value="1"/>
</dbReference>
<dbReference type="Proteomes" id="UP001501509">
    <property type="component" value="Unassembled WGS sequence"/>
</dbReference>